<keyword evidence="5" id="KW-0997">Cell inner membrane</keyword>
<evidence type="ECO:0000259" key="12">
    <source>
        <dbReference type="Pfam" id="PF12019"/>
    </source>
</evidence>
<keyword evidence="6 11" id="KW-0812">Transmembrane</keyword>
<dbReference type="Proteomes" id="UP000669060">
    <property type="component" value="Unassembled WGS sequence"/>
</dbReference>
<dbReference type="Gene3D" id="3.55.40.10">
    <property type="entry name" value="minor pseudopilin epsh domain"/>
    <property type="match status" value="1"/>
</dbReference>
<protein>
    <recommendedName>
        <fullName evidence="2">Type II secretion system protein H</fullName>
    </recommendedName>
    <alternativeName>
        <fullName evidence="10">General secretion pathway protein H</fullName>
    </alternativeName>
</protein>
<sequence>MPSPLKSAGFSLIELMVVVAIIAILASISAPNFRNLILDNRLANTTNMLLGSLQLARSEAVMQRTTISVCAANDGKSACATSTNWSNGALVMKGSTVLKVVNPVSDQVTITSSTNKVDYLPDGTTTAATISISDTRPASRQIKVNAIGQACSGSACS</sequence>
<evidence type="ECO:0000256" key="2">
    <source>
        <dbReference type="ARBA" id="ARBA00021549"/>
    </source>
</evidence>
<evidence type="ECO:0000256" key="4">
    <source>
        <dbReference type="ARBA" id="ARBA00022481"/>
    </source>
</evidence>
<keyword evidence="8 11" id="KW-0472">Membrane</keyword>
<evidence type="ECO:0000256" key="1">
    <source>
        <dbReference type="ARBA" id="ARBA00004377"/>
    </source>
</evidence>
<evidence type="ECO:0000256" key="8">
    <source>
        <dbReference type="ARBA" id="ARBA00023136"/>
    </source>
</evidence>
<organism evidence="13 14">
    <name type="scientific">Pseudomonas schmalbachii</name>
    <dbReference type="NCBI Taxonomy" id="2816993"/>
    <lineage>
        <taxon>Bacteria</taxon>
        <taxon>Pseudomonadati</taxon>
        <taxon>Pseudomonadota</taxon>
        <taxon>Gammaproteobacteria</taxon>
        <taxon>Pseudomonadales</taxon>
        <taxon>Pseudomonadaceae</taxon>
        <taxon>Pseudomonas</taxon>
    </lineage>
</organism>
<dbReference type="InterPro" id="IPR012902">
    <property type="entry name" value="N_methyl_site"/>
</dbReference>
<evidence type="ECO:0000256" key="11">
    <source>
        <dbReference type="SAM" id="Phobius"/>
    </source>
</evidence>
<evidence type="ECO:0000256" key="7">
    <source>
        <dbReference type="ARBA" id="ARBA00022989"/>
    </source>
</evidence>
<comment type="similarity">
    <text evidence="9">Belongs to the GSP H family.</text>
</comment>
<dbReference type="PROSITE" id="PS00409">
    <property type="entry name" value="PROKAR_NTER_METHYL"/>
    <property type="match status" value="1"/>
</dbReference>
<evidence type="ECO:0000256" key="3">
    <source>
        <dbReference type="ARBA" id="ARBA00022475"/>
    </source>
</evidence>
<evidence type="ECO:0000256" key="9">
    <source>
        <dbReference type="ARBA" id="ARBA00025772"/>
    </source>
</evidence>
<keyword evidence="14" id="KW-1185">Reference proteome</keyword>
<dbReference type="RefSeq" id="WP_208314862.1">
    <property type="nucleotide sequence ID" value="NZ_JAELYA010000006.1"/>
</dbReference>
<feature type="transmembrane region" description="Helical" evidence="11">
    <location>
        <begin position="12"/>
        <end position="33"/>
    </location>
</feature>
<dbReference type="Pfam" id="PF07963">
    <property type="entry name" value="N_methyl"/>
    <property type="match status" value="1"/>
</dbReference>
<evidence type="ECO:0000256" key="5">
    <source>
        <dbReference type="ARBA" id="ARBA00022519"/>
    </source>
</evidence>
<dbReference type="EMBL" id="JAELYA010000006">
    <property type="protein sequence ID" value="MBO3276758.1"/>
    <property type="molecule type" value="Genomic_DNA"/>
</dbReference>
<dbReference type="SUPFAM" id="SSF54523">
    <property type="entry name" value="Pili subunits"/>
    <property type="match status" value="1"/>
</dbReference>
<evidence type="ECO:0000256" key="10">
    <source>
        <dbReference type="ARBA" id="ARBA00030775"/>
    </source>
</evidence>
<keyword evidence="3" id="KW-1003">Cell membrane</keyword>
<gene>
    <name evidence="13" type="ORF">JFY56_16160</name>
</gene>
<evidence type="ECO:0000313" key="13">
    <source>
        <dbReference type="EMBL" id="MBO3276758.1"/>
    </source>
</evidence>
<keyword evidence="7 11" id="KW-1133">Transmembrane helix</keyword>
<reference evidence="13 14" key="1">
    <citation type="submission" date="2020-12" db="EMBL/GenBank/DDBJ databases">
        <title>Pseudomonas schmalbachii sp. nov. isolated from millipede gut.</title>
        <authorList>
            <person name="Shelomi M."/>
        </authorList>
    </citation>
    <scope>NUCLEOTIDE SEQUENCE [LARGE SCALE GENOMIC DNA]</scope>
    <source>
        <strain evidence="13 14">Milli4</strain>
    </source>
</reference>
<dbReference type="Pfam" id="PF12019">
    <property type="entry name" value="GspH"/>
    <property type="match status" value="1"/>
</dbReference>
<evidence type="ECO:0000313" key="14">
    <source>
        <dbReference type="Proteomes" id="UP000669060"/>
    </source>
</evidence>
<comment type="subcellular location">
    <subcellularLocation>
        <location evidence="1">Cell inner membrane</location>
        <topology evidence="1">Single-pass membrane protein</topology>
    </subcellularLocation>
</comment>
<proteinExistence type="inferred from homology"/>
<name>A0ABS3TTP6_9PSED</name>
<evidence type="ECO:0000256" key="6">
    <source>
        <dbReference type="ARBA" id="ARBA00022692"/>
    </source>
</evidence>
<dbReference type="NCBIfam" id="TIGR02532">
    <property type="entry name" value="IV_pilin_GFxxxE"/>
    <property type="match status" value="1"/>
</dbReference>
<dbReference type="InterPro" id="IPR022346">
    <property type="entry name" value="T2SS_GspH"/>
</dbReference>
<keyword evidence="4" id="KW-0488">Methylation</keyword>
<dbReference type="InterPro" id="IPR045584">
    <property type="entry name" value="Pilin-like"/>
</dbReference>
<comment type="caution">
    <text evidence="13">The sequence shown here is derived from an EMBL/GenBank/DDBJ whole genome shotgun (WGS) entry which is preliminary data.</text>
</comment>
<accession>A0ABS3TTP6</accession>
<feature type="domain" description="General secretion pathway GspH" evidence="12">
    <location>
        <begin position="46"/>
        <end position="148"/>
    </location>
</feature>